<feature type="transmembrane region" description="Helical" evidence="1">
    <location>
        <begin position="143"/>
        <end position="161"/>
    </location>
</feature>
<dbReference type="EMBL" id="JAKZFC010000001">
    <property type="protein sequence ID" value="MCH7321486.1"/>
    <property type="molecule type" value="Genomic_DNA"/>
</dbReference>
<feature type="transmembrane region" description="Helical" evidence="1">
    <location>
        <begin position="21"/>
        <end position="40"/>
    </location>
</feature>
<dbReference type="RefSeq" id="WP_241368513.1">
    <property type="nucleotide sequence ID" value="NZ_JAKZFC010000001.1"/>
</dbReference>
<sequence length="167" mass="19065">MFNESTKPKLHIPKTKLEWGFDTVGYLALATMFVVLIVNWSDLPAQVPAHVGANGQVDRWGSKWELLILPVIGIGLHFFLFVLEKFPETHNYPANFNEKNAVAFYTNSRQTMNYTRNIINVLFTYSVIEVTSLALGHDSSLGLLFYMILGLLFIVLGYKIYKTFQIK</sequence>
<evidence type="ECO:0000313" key="3">
    <source>
        <dbReference type="EMBL" id="MCH7321486.1"/>
    </source>
</evidence>
<feature type="transmembrane region" description="Helical" evidence="1">
    <location>
        <begin position="118"/>
        <end position="137"/>
    </location>
</feature>
<keyword evidence="1" id="KW-1133">Transmembrane helix</keyword>
<dbReference type="Pfam" id="PF07853">
    <property type="entry name" value="DUF1648"/>
    <property type="match status" value="1"/>
</dbReference>
<dbReference type="InterPro" id="IPR012867">
    <property type="entry name" value="DUF1648"/>
</dbReference>
<feature type="domain" description="DUF1648" evidence="2">
    <location>
        <begin position="29"/>
        <end position="74"/>
    </location>
</feature>
<dbReference type="PANTHER" id="PTHR37810">
    <property type="entry name" value="IMMUNITY PROTEIN SDPI"/>
    <property type="match status" value="1"/>
</dbReference>
<evidence type="ECO:0000313" key="4">
    <source>
        <dbReference type="Proteomes" id="UP001316087"/>
    </source>
</evidence>
<dbReference type="PANTHER" id="PTHR37810:SF5">
    <property type="entry name" value="IMMUNITY PROTEIN SDPI"/>
    <property type="match status" value="1"/>
</dbReference>
<feature type="transmembrane region" description="Helical" evidence="1">
    <location>
        <begin position="66"/>
        <end position="83"/>
    </location>
</feature>
<keyword evidence="1" id="KW-0472">Membrane</keyword>
<organism evidence="3 4">
    <name type="scientific">Solibacillus palustris</name>
    <dbReference type="NCBI Taxonomy" id="2908203"/>
    <lineage>
        <taxon>Bacteria</taxon>
        <taxon>Bacillati</taxon>
        <taxon>Bacillota</taxon>
        <taxon>Bacilli</taxon>
        <taxon>Bacillales</taxon>
        <taxon>Caryophanaceae</taxon>
        <taxon>Solibacillus</taxon>
    </lineage>
</organism>
<evidence type="ECO:0000259" key="2">
    <source>
        <dbReference type="Pfam" id="PF07853"/>
    </source>
</evidence>
<comment type="caution">
    <text evidence="3">The sequence shown here is derived from an EMBL/GenBank/DDBJ whole genome shotgun (WGS) entry which is preliminary data.</text>
</comment>
<reference evidence="3 4" key="1">
    <citation type="submission" date="2022-03" db="EMBL/GenBank/DDBJ databases">
        <authorList>
            <person name="Jo J.-H."/>
            <person name="Im W.-T."/>
        </authorList>
    </citation>
    <scope>NUCLEOTIDE SEQUENCE [LARGE SCALE GENOMIC DNA]</scope>
    <source>
        <strain evidence="3 4">MA9</strain>
    </source>
</reference>
<gene>
    <name evidence="3" type="ORF">LZ480_06220</name>
</gene>
<evidence type="ECO:0000256" key="1">
    <source>
        <dbReference type="SAM" id="Phobius"/>
    </source>
</evidence>
<keyword evidence="4" id="KW-1185">Reference proteome</keyword>
<name>A0ABS9UAW4_9BACL</name>
<dbReference type="Proteomes" id="UP001316087">
    <property type="component" value="Unassembled WGS sequence"/>
</dbReference>
<protein>
    <submittedName>
        <fullName evidence="3">DUF1648 domain-containing protein</fullName>
    </submittedName>
</protein>
<proteinExistence type="predicted"/>
<accession>A0ABS9UAW4</accession>
<keyword evidence="1" id="KW-0812">Transmembrane</keyword>